<feature type="compositionally biased region" description="Basic and acidic residues" evidence="1">
    <location>
        <begin position="116"/>
        <end position="130"/>
    </location>
</feature>
<comment type="caution">
    <text evidence="3">The sequence shown here is derived from an EMBL/GenBank/DDBJ whole genome shotgun (WGS) entry which is preliminary data.</text>
</comment>
<feature type="non-terminal residue" evidence="3">
    <location>
        <position position="1"/>
    </location>
</feature>
<name>A0ABS2DVD9_9BURK</name>
<evidence type="ECO:0000256" key="2">
    <source>
        <dbReference type="SAM" id="SignalP"/>
    </source>
</evidence>
<dbReference type="RefSeq" id="WP_205105235.1">
    <property type="nucleotide sequence ID" value="NZ_JACJJC010000323.1"/>
</dbReference>
<feature type="chain" id="PRO_5046857331" evidence="2">
    <location>
        <begin position="28"/>
        <end position="130"/>
    </location>
</feature>
<dbReference type="Proteomes" id="UP000715095">
    <property type="component" value="Unassembled WGS sequence"/>
</dbReference>
<protein>
    <submittedName>
        <fullName evidence="3">Uncharacterized protein</fullName>
    </submittedName>
</protein>
<sequence length="130" mass="13857">QMQKRQTPALAAVCVSAAFILSGCGLFKEPPPPQPEPPKEPLIVKHESTIDPVHVRDASVSHFDEHRGGAALRAEGWQDVLWSVHYEPRKESGSTGVKNPKDAAAAGAEAVGTNGRNDHAAARKDASIYA</sequence>
<accession>A0ABS2DVD9</accession>
<keyword evidence="2" id="KW-0732">Signal</keyword>
<feature type="signal peptide" evidence="2">
    <location>
        <begin position="1"/>
        <end position="27"/>
    </location>
</feature>
<organism evidence="3 4">
    <name type="scientific">Sutterella massiliensis</name>
    <dbReference type="NCBI Taxonomy" id="1816689"/>
    <lineage>
        <taxon>Bacteria</taxon>
        <taxon>Pseudomonadati</taxon>
        <taxon>Pseudomonadota</taxon>
        <taxon>Betaproteobacteria</taxon>
        <taxon>Burkholderiales</taxon>
        <taxon>Sutterellaceae</taxon>
        <taxon>Sutterella</taxon>
    </lineage>
</organism>
<dbReference type="EMBL" id="JACJJC010000323">
    <property type="protein sequence ID" value="MBM6705315.1"/>
    <property type="molecule type" value="Genomic_DNA"/>
</dbReference>
<evidence type="ECO:0000313" key="3">
    <source>
        <dbReference type="EMBL" id="MBM6705315.1"/>
    </source>
</evidence>
<reference evidence="3 4" key="1">
    <citation type="journal article" date="2021" name="Sci. Rep.">
        <title>The distribution of antibiotic resistance genes in chicken gut microbiota commensals.</title>
        <authorList>
            <person name="Juricova H."/>
            <person name="Matiasovicova J."/>
            <person name="Kubasova T."/>
            <person name="Cejkova D."/>
            <person name="Rychlik I."/>
        </authorList>
    </citation>
    <scope>NUCLEOTIDE SEQUENCE [LARGE SCALE GENOMIC DNA]</scope>
    <source>
        <strain evidence="3 4">An829</strain>
    </source>
</reference>
<gene>
    <name evidence="3" type="ORF">H6A60_12655</name>
</gene>
<feature type="region of interest" description="Disordered" evidence="1">
    <location>
        <begin position="88"/>
        <end position="130"/>
    </location>
</feature>
<keyword evidence="4" id="KW-1185">Reference proteome</keyword>
<proteinExistence type="predicted"/>
<feature type="non-terminal residue" evidence="3">
    <location>
        <position position="130"/>
    </location>
</feature>
<evidence type="ECO:0000256" key="1">
    <source>
        <dbReference type="SAM" id="MobiDB-lite"/>
    </source>
</evidence>
<evidence type="ECO:0000313" key="4">
    <source>
        <dbReference type="Proteomes" id="UP000715095"/>
    </source>
</evidence>